<reference evidence="1" key="2">
    <citation type="journal article" date="2024" name="Plant">
        <title>Genomic evolution and insights into agronomic trait innovations of Sesamum species.</title>
        <authorList>
            <person name="Miao H."/>
            <person name="Wang L."/>
            <person name="Qu L."/>
            <person name="Liu H."/>
            <person name="Sun Y."/>
            <person name="Le M."/>
            <person name="Wang Q."/>
            <person name="Wei S."/>
            <person name="Zheng Y."/>
            <person name="Lin W."/>
            <person name="Duan Y."/>
            <person name="Cao H."/>
            <person name="Xiong S."/>
            <person name="Wang X."/>
            <person name="Wei L."/>
            <person name="Li C."/>
            <person name="Ma Q."/>
            <person name="Ju M."/>
            <person name="Zhao R."/>
            <person name="Li G."/>
            <person name="Mu C."/>
            <person name="Tian Q."/>
            <person name="Mei H."/>
            <person name="Zhang T."/>
            <person name="Gao T."/>
            <person name="Zhang H."/>
        </authorList>
    </citation>
    <scope>NUCLEOTIDE SEQUENCE</scope>
    <source>
        <strain evidence="1">G01</strain>
    </source>
</reference>
<dbReference type="AlphaFoldDB" id="A0AAW2MQY8"/>
<accession>A0AAW2MQY8</accession>
<comment type="caution">
    <text evidence="1">The sequence shown here is derived from an EMBL/GenBank/DDBJ whole genome shotgun (WGS) entry which is preliminary data.</text>
</comment>
<feature type="non-terminal residue" evidence="1">
    <location>
        <position position="1"/>
    </location>
</feature>
<dbReference type="CDD" id="cd09272">
    <property type="entry name" value="RNase_HI_RT_Ty1"/>
    <property type="match status" value="1"/>
</dbReference>
<protein>
    <submittedName>
        <fullName evidence="1">Uncharacterized protein</fullName>
    </submittedName>
</protein>
<evidence type="ECO:0000313" key="1">
    <source>
        <dbReference type="EMBL" id="KAL0334037.1"/>
    </source>
</evidence>
<proteinExistence type="predicted"/>
<organism evidence="1">
    <name type="scientific">Sesamum angustifolium</name>
    <dbReference type="NCBI Taxonomy" id="2727405"/>
    <lineage>
        <taxon>Eukaryota</taxon>
        <taxon>Viridiplantae</taxon>
        <taxon>Streptophyta</taxon>
        <taxon>Embryophyta</taxon>
        <taxon>Tracheophyta</taxon>
        <taxon>Spermatophyta</taxon>
        <taxon>Magnoliopsida</taxon>
        <taxon>eudicotyledons</taxon>
        <taxon>Gunneridae</taxon>
        <taxon>Pentapetalae</taxon>
        <taxon>asterids</taxon>
        <taxon>lamiids</taxon>
        <taxon>Lamiales</taxon>
        <taxon>Pedaliaceae</taxon>
        <taxon>Sesamum</taxon>
    </lineage>
</organism>
<sequence length="100" mass="11405">SRSRMVEKPSRRHAMWGSSVPVSIHCDSQAAIRIAKNYAYNGKRRHIRIRHGAVKELLKNGIISLEYVRSERNLADPLTKGLTRRIILETSRAMGLNPQD</sequence>
<reference evidence="1" key="1">
    <citation type="submission" date="2020-06" db="EMBL/GenBank/DDBJ databases">
        <authorList>
            <person name="Li T."/>
            <person name="Hu X."/>
            <person name="Zhang T."/>
            <person name="Song X."/>
            <person name="Zhang H."/>
            <person name="Dai N."/>
            <person name="Sheng W."/>
            <person name="Hou X."/>
            <person name="Wei L."/>
        </authorList>
    </citation>
    <scope>NUCLEOTIDE SEQUENCE</scope>
    <source>
        <strain evidence="1">G01</strain>
        <tissue evidence="1">Leaf</tissue>
    </source>
</reference>
<gene>
    <name evidence="1" type="ORF">Sangu_1559900</name>
</gene>
<dbReference type="EMBL" id="JACGWK010000009">
    <property type="protein sequence ID" value="KAL0334037.1"/>
    <property type="molecule type" value="Genomic_DNA"/>
</dbReference>
<name>A0AAW2MQY8_9LAMI</name>